<organism evidence="5 6">
    <name type="scientific">Victivallis lenta</name>
    <dbReference type="NCBI Taxonomy" id="2606640"/>
    <lineage>
        <taxon>Bacteria</taxon>
        <taxon>Pseudomonadati</taxon>
        <taxon>Lentisphaerota</taxon>
        <taxon>Lentisphaeria</taxon>
        <taxon>Victivallales</taxon>
        <taxon>Victivallaceae</taxon>
        <taxon>Victivallis</taxon>
    </lineage>
</organism>
<dbReference type="Pfam" id="PF00392">
    <property type="entry name" value="GntR"/>
    <property type="match status" value="1"/>
</dbReference>
<dbReference type="PANTHER" id="PTHR30146:SF109">
    <property type="entry name" value="HTH-TYPE TRANSCRIPTIONAL REGULATOR GALS"/>
    <property type="match status" value="1"/>
</dbReference>
<dbReference type="Gene3D" id="1.10.10.10">
    <property type="entry name" value="Winged helix-like DNA-binding domain superfamily/Winged helix DNA-binding domain"/>
    <property type="match status" value="1"/>
</dbReference>
<proteinExistence type="predicted"/>
<name>A0A844G2E7_9BACT</name>
<dbReference type="SMART" id="SM00345">
    <property type="entry name" value="HTH_GNTR"/>
    <property type="match status" value="1"/>
</dbReference>
<evidence type="ECO:0000313" key="6">
    <source>
        <dbReference type="Proteomes" id="UP000435649"/>
    </source>
</evidence>
<dbReference type="AlphaFoldDB" id="A0A844G2E7"/>
<dbReference type="Gene3D" id="3.40.50.2300">
    <property type="match status" value="2"/>
</dbReference>
<dbReference type="GO" id="GO:0003700">
    <property type="term" value="F:DNA-binding transcription factor activity"/>
    <property type="evidence" value="ECO:0007669"/>
    <property type="project" value="InterPro"/>
</dbReference>
<dbReference type="PROSITE" id="PS50949">
    <property type="entry name" value="HTH_GNTR"/>
    <property type="match status" value="1"/>
</dbReference>
<dbReference type="Proteomes" id="UP000435649">
    <property type="component" value="Unassembled WGS sequence"/>
</dbReference>
<evidence type="ECO:0000313" key="5">
    <source>
        <dbReference type="EMBL" id="MST97065.1"/>
    </source>
</evidence>
<evidence type="ECO:0000256" key="3">
    <source>
        <dbReference type="ARBA" id="ARBA00023163"/>
    </source>
</evidence>
<evidence type="ECO:0000259" key="4">
    <source>
        <dbReference type="PROSITE" id="PS50949"/>
    </source>
</evidence>
<dbReference type="PANTHER" id="PTHR30146">
    <property type="entry name" value="LACI-RELATED TRANSCRIPTIONAL REPRESSOR"/>
    <property type="match status" value="1"/>
</dbReference>
<sequence>MGDSLFAETRRYILDRMRRRLAEGSRKMPTEKELAAEVLASYATVRLVMKELEQEGFVRRIRGSGTYLEPQAETLLEEAAWPRLGLFTSPVGGKPDDDYAAWLVEELRREARRAHRRVVHTQVRTHDEFLAGLERSAEPGDAVVYLPPTEAFTMRQLGVLGKYDELPLIVIDCELGNINVGNIATDNRRGGMIAARALLESGCRDLAVLLCEPMLRQSAQRLQGFLEIAELSGLEPAVVDCEVRVEDDRAGLAYAKMLAVLKSGRRPDGVFAISDCGALAAAEAIREFGLEPGRDIALIGFDGLAAGRRNDPPLTSVAQPVGEICREVFRVLQGWKAGNHEQRLLSPVLQPGGTLWKINEKFA</sequence>
<dbReference type="GO" id="GO:0000976">
    <property type="term" value="F:transcription cis-regulatory region binding"/>
    <property type="evidence" value="ECO:0007669"/>
    <property type="project" value="TreeGrafter"/>
</dbReference>
<dbReference type="SUPFAM" id="SSF46785">
    <property type="entry name" value="Winged helix' DNA-binding domain"/>
    <property type="match status" value="1"/>
</dbReference>
<evidence type="ECO:0000256" key="2">
    <source>
        <dbReference type="ARBA" id="ARBA00023125"/>
    </source>
</evidence>
<dbReference type="InterPro" id="IPR036388">
    <property type="entry name" value="WH-like_DNA-bd_sf"/>
</dbReference>
<dbReference type="InterPro" id="IPR036390">
    <property type="entry name" value="WH_DNA-bd_sf"/>
</dbReference>
<dbReference type="InterPro" id="IPR000524">
    <property type="entry name" value="Tscrpt_reg_HTH_GntR"/>
</dbReference>
<dbReference type="InterPro" id="IPR028082">
    <property type="entry name" value="Peripla_BP_I"/>
</dbReference>
<keyword evidence="6" id="KW-1185">Reference proteome</keyword>
<keyword evidence="3" id="KW-0804">Transcription</keyword>
<gene>
    <name evidence="5" type="ORF">FYJ85_08415</name>
</gene>
<keyword evidence="2" id="KW-0238">DNA-binding</keyword>
<dbReference type="InterPro" id="IPR046335">
    <property type="entry name" value="LacI/GalR-like_sensor"/>
</dbReference>
<dbReference type="SUPFAM" id="SSF53822">
    <property type="entry name" value="Periplasmic binding protein-like I"/>
    <property type="match status" value="1"/>
</dbReference>
<accession>A0A844G2E7</accession>
<comment type="caution">
    <text evidence="5">The sequence shown here is derived from an EMBL/GenBank/DDBJ whole genome shotgun (WGS) entry which is preliminary data.</text>
</comment>
<dbReference type="Pfam" id="PF13377">
    <property type="entry name" value="Peripla_BP_3"/>
    <property type="match status" value="1"/>
</dbReference>
<feature type="domain" description="HTH gntR-type" evidence="4">
    <location>
        <begin position="3"/>
        <end position="71"/>
    </location>
</feature>
<reference evidence="5 6" key="1">
    <citation type="submission" date="2019-08" db="EMBL/GenBank/DDBJ databases">
        <title>In-depth cultivation of the pig gut microbiome towards novel bacterial diversity and tailored functional studies.</title>
        <authorList>
            <person name="Wylensek D."/>
            <person name="Hitch T.C.A."/>
            <person name="Clavel T."/>
        </authorList>
    </citation>
    <scope>NUCLEOTIDE SEQUENCE [LARGE SCALE GENOMIC DNA]</scope>
    <source>
        <strain evidence="5 6">BBE-744-WT-12</strain>
    </source>
</reference>
<evidence type="ECO:0000256" key="1">
    <source>
        <dbReference type="ARBA" id="ARBA00023015"/>
    </source>
</evidence>
<protein>
    <submittedName>
        <fullName evidence="5">Substrate-binding domain-containing protein</fullName>
    </submittedName>
</protein>
<keyword evidence="1" id="KW-0805">Transcription regulation</keyword>
<dbReference type="EMBL" id="VUNS01000007">
    <property type="protein sequence ID" value="MST97065.1"/>
    <property type="molecule type" value="Genomic_DNA"/>
</dbReference>
<dbReference type="RefSeq" id="WP_154417873.1">
    <property type="nucleotide sequence ID" value="NZ_VUNS01000007.1"/>
</dbReference>